<dbReference type="RefSeq" id="WP_052222880.1">
    <property type="nucleotide sequence ID" value="NZ_LHUR01000042.1"/>
</dbReference>
<gene>
    <name evidence="1" type="ORF">CLHOM_34470</name>
</gene>
<dbReference type="PATRIC" id="fig|1121318.3.peg.3445"/>
<protein>
    <submittedName>
        <fullName evidence="1">Uncharacterized protein</fullName>
    </submittedName>
</protein>
<name>A0A0L6Z6F9_9CLOT</name>
<dbReference type="AlphaFoldDB" id="A0A0L6Z6F9"/>
<keyword evidence="2" id="KW-1185">Reference proteome</keyword>
<dbReference type="EMBL" id="LHUR01000042">
    <property type="protein sequence ID" value="KOA18545.1"/>
    <property type="molecule type" value="Genomic_DNA"/>
</dbReference>
<comment type="caution">
    <text evidence="1">The sequence shown here is derived from an EMBL/GenBank/DDBJ whole genome shotgun (WGS) entry which is preliminary data.</text>
</comment>
<proteinExistence type="predicted"/>
<dbReference type="STRING" id="36844.SAMN04488501_10132"/>
<organism evidence="1 2">
    <name type="scientific">Clostridium homopropionicum DSM 5847</name>
    <dbReference type="NCBI Taxonomy" id="1121318"/>
    <lineage>
        <taxon>Bacteria</taxon>
        <taxon>Bacillati</taxon>
        <taxon>Bacillota</taxon>
        <taxon>Clostridia</taxon>
        <taxon>Eubacteriales</taxon>
        <taxon>Clostridiaceae</taxon>
        <taxon>Clostridium</taxon>
    </lineage>
</organism>
<sequence length="126" mass="14197">MKIQSSLVNLSGASQKIEIYSKQESLNAWTDKSTSKENGSNASLLKADFLELTAKDKFMSEISSKPIEKNEGIEVSISEEDKQKIILLETFFESVTGKKFKFYVPEKIKIKDANLEKSIPNVDFIV</sequence>
<evidence type="ECO:0000313" key="2">
    <source>
        <dbReference type="Proteomes" id="UP000037043"/>
    </source>
</evidence>
<accession>A0A0L6Z6F9</accession>
<dbReference type="Proteomes" id="UP000037043">
    <property type="component" value="Unassembled WGS sequence"/>
</dbReference>
<evidence type="ECO:0000313" key="1">
    <source>
        <dbReference type="EMBL" id="KOA18545.1"/>
    </source>
</evidence>
<reference evidence="2" key="1">
    <citation type="submission" date="2015-08" db="EMBL/GenBank/DDBJ databases">
        <title>Genome sequence of the strict anaerobe Clostridium homopropionicum LuHBu1 (DSM 5847T).</title>
        <authorList>
            <person name="Poehlein A."/>
            <person name="Beck M."/>
            <person name="Schiel-Bengelsdorf B."/>
            <person name="Bengelsdorf F.R."/>
            <person name="Daniel R."/>
            <person name="Duerre P."/>
        </authorList>
    </citation>
    <scope>NUCLEOTIDE SEQUENCE [LARGE SCALE GENOMIC DNA]</scope>
    <source>
        <strain evidence="2">DSM 5847</strain>
    </source>
</reference>